<evidence type="ECO:0000259" key="1">
    <source>
        <dbReference type="Pfam" id="PF08385"/>
    </source>
</evidence>
<dbReference type="InterPro" id="IPR013594">
    <property type="entry name" value="Dynein_heavy_tail"/>
</dbReference>
<name>A0A504YM06_FASGI</name>
<comment type="caution">
    <text evidence="2">The sequence shown here is derived from an EMBL/GenBank/DDBJ whole genome shotgun (WGS) entry which is preliminary data.</text>
</comment>
<dbReference type="Proteomes" id="UP000316759">
    <property type="component" value="Unassembled WGS sequence"/>
</dbReference>
<dbReference type="Pfam" id="PF08385">
    <property type="entry name" value="DHC_N1"/>
    <property type="match status" value="1"/>
</dbReference>
<protein>
    <submittedName>
        <fullName evidence="2">Dynein beta chain ciliary</fullName>
    </submittedName>
</protein>
<proteinExistence type="predicted"/>
<dbReference type="OrthoDB" id="6149552at2759"/>
<evidence type="ECO:0000313" key="3">
    <source>
        <dbReference type="Proteomes" id="UP000316759"/>
    </source>
</evidence>
<gene>
    <name evidence="2" type="ORF">FGIG_12683</name>
</gene>
<accession>A0A504YM06</accession>
<evidence type="ECO:0000313" key="2">
    <source>
        <dbReference type="EMBL" id="TPP61349.1"/>
    </source>
</evidence>
<dbReference type="EMBL" id="SUNJ01008288">
    <property type="protein sequence ID" value="TPP61349.1"/>
    <property type="molecule type" value="Genomic_DNA"/>
</dbReference>
<sequence>MFGPLLERPLIKPIFEPCYTDLLKKLHDELDVCKLILDRHLDNPELLTRNISKSLPPAAGAIAWSAQLLRRVDAIMNPLDMLEHP</sequence>
<dbReference type="STRING" id="46835.A0A504YM06"/>
<feature type="domain" description="Dynein heavy chain tail" evidence="1">
    <location>
        <begin position="1"/>
        <end position="80"/>
    </location>
</feature>
<reference evidence="2 3" key="1">
    <citation type="submission" date="2019-04" db="EMBL/GenBank/DDBJ databases">
        <title>Annotation for the trematode Fasciola gigantica.</title>
        <authorList>
            <person name="Choi Y.-J."/>
        </authorList>
    </citation>
    <scope>NUCLEOTIDE SEQUENCE [LARGE SCALE GENOMIC DNA]</scope>
    <source>
        <strain evidence="2">Uganda_cow_1</strain>
    </source>
</reference>
<keyword evidence="3" id="KW-1185">Reference proteome</keyword>
<organism evidence="2 3">
    <name type="scientific">Fasciola gigantica</name>
    <name type="common">Giant liver fluke</name>
    <dbReference type="NCBI Taxonomy" id="46835"/>
    <lineage>
        <taxon>Eukaryota</taxon>
        <taxon>Metazoa</taxon>
        <taxon>Spiralia</taxon>
        <taxon>Lophotrochozoa</taxon>
        <taxon>Platyhelminthes</taxon>
        <taxon>Trematoda</taxon>
        <taxon>Digenea</taxon>
        <taxon>Plagiorchiida</taxon>
        <taxon>Echinostomata</taxon>
        <taxon>Echinostomatoidea</taxon>
        <taxon>Fasciolidae</taxon>
        <taxon>Fasciola</taxon>
    </lineage>
</organism>
<dbReference type="AlphaFoldDB" id="A0A504YM06"/>